<dbReference type="GO" id="GO:0046677">
    <property type="term" value="P:response to antibiotic"/>
    <property type="evidence" value="ECO:0007669"/>
    <property type="project" value="UniProtKB-KW"/>
</dbReference>
<keyword evidence="5 8" id="KW-0067">ATP-binding</keyword>
<dbReference type="InterPro" id="IPR027417">
    <property type="entry name" value="P-loop_NTPase"/>
</dbReference>
<keyword evidence="3" id="KW-0813">Transport</keyword>
<evidence type="ECO:0000313" key="8">
    <source>
        <dbReference type="EMBL" id="RKR91083.1"/>
    </source>
</evidence>
<evidence type="ECO:0000256" key="3">
    <source>
        <dbReference type="ARBA" id="ARBA00022448"/>
    </source>
</evidence>
<accession>A0A495JQ42</accession>
<name>A0A495JQ42_9ACTN</name>
<dbReference type="Pfam" id="PF00005">
    <property type="entry name" value="ABC_tran"/>
    <property type="match status" value="1"/>
</dbReference>
<reference evidence="8 9" key="1">
    <citation type="submission" date="2018-10" db="EMBL/GenBank/DDBJ databases">
        <title>Sequencing the genomes of 1000 actinobacteria strains.</title>
        <authorList>
            <person name="Klenk H.-P."/>
        </authorList>
    </citation>
    <scope>NUCLEOTIDE SEQUENCE [LARGE SCALE GENOMIC DNA]</scope>
    <source>
        <strain evidence="8 9">DSM 45175</strain>
    </source>
</reference>
<comment type="similarity">
    <text evidence="2">Belongs to the ABC transporter superfamily.</text>
</comment>
<dbReference type="RefSeq" id="WP_121159239.1">
    <property type="nucleotide sequence ID" value="NZ_RBKT01000001.1"/>
</dbReference>
<organism evidence="8 9">
    <name type="scientific">Micromonospora pisi</name>
    <dbReference type="NCBI Taxonomy" id="589240"/>
    <lineage>
        <taxon>Bacteria</taxon>
        <taxon>Bacillati</taxon>
        <taxon>Actinomycetota</taxon>
        <taxon>Actinomycetes</taxon>
        <taxon>Micromonosporales</taxon>
        <taxon>Micromonosporaceae</taxon>
        <taxon>Micromonospora</taxon>
    </lineage>
</organism>
<protein>
    <submittedName>
        <fullName evidence="8">ABC-2 type transport system ATP-binding protein</fullName>
    </submittedName>
</protein>
<dbReference type="InterPro" id="IPR003439">
    <property type="entry name" value="ABC_transporter-like_ATP-bd"/>
</dbReference>
<dbReference type="Gene3D" id="3.40.50.300">
    <property type="entry name" value="P-loop containing nucleotide triphosphate hydrolases"/>
    <property type="match status" value="1"/>
</dbReference>
<sequence length="333" mass="35340">MEHGIIARDLGKTFTVRTGLFGRRVEKTAVHGLSLEVPPGRVTGLLGLNGAGKTTTIKMMSTLLRPTSGTVRVDGLDTVADARAVRRRINLIAGGERMVYAQMTGRENLHYFARLYGLPGALRRRRAQELLDVVGLSEAGDTLVERYSRGMAQRLSIARGLVNDPDYLLLDEPTLGLDAPIARELRQLVANLVRGGKGVLLTSHYLAEVEELCEHVYVISAGRHLTEGSPAELTATAGCHRTVRVTVRDASAAVAATVAEFAGRLGTRAEETVDADGALVVSMAHPDEIAGPLVTAIVAAGGTITDLTVTNPSLEDAIVTLTDGAPRPEVAVS</sequence>
<evidence type="ECO:0000313" key="9">
    <source>
        <dbReference type="Proteomes" id="UP000277671"/>
    </source>
</evidence>
<keyword evidence="6" id="KW-0046">Antibiotic resistance</keyword>
<evidence type="ECO:0000256" key="2">
    <source>
        <dbReference type="ARBA" id="ARBA00005417"/>
    </source>
</evidence>
<dbReference type="PANTHER" id="PTHR42711">
    <property type="entry name" value="ABC TRANSPORTER ATP-BINDING PROTEIN"/>
    <property type="match status" value="1"/>
</dbReference>
<keyword evidence="4" id="KW-0547">Nucleotide-binding</keyword>
<dbReference type="InterPro" id="IPR050763">
    <property type="entry name" value="ABC_transporter_ATP-binding"/>
</dbReference>
<evidence type="ECO:0000256" key="5">
    <source>
        <dbReference type="ARBA" id="ARBA00022840"/>
    </source>
</evidence>
<dbReference type="GO" id="GO:0005886">
    <property type="term" value="C:plasma membrane"/>
    <property type="evidence" value="ECO:0007669"/>
    <property type="project" value="UniProtKB-SubCell"/>
</dbReference>
<dbReference type="InterPro" id="IPR003593">
    <property type="entry name" value="AAA+_ATPase"/>
</dbReference>
<dbReference type="GO" id="GO:0016887">
    <property type="term" value="F:ATP hydrolysis activity"/>
    <property type="evidence" value="ECO:0007669"/>
    <property type="project" value="InterPro"/>
</dbReference>
<dbReference type="SMART" id="SM00382">
    <property type="entry name" value="AAA"/>
    <property type="match status" value="1"/>
</dbReference>
<evidence type="ECO:0000256" key="1">
    <source>
        <dbReference type="ARBA" id="ARBA00004202"/>
    </source>
</evidence>
<gene>
    <name evidence="8" type="ORF">BDK92_5471</name>
</gene>
<evidence type="ECO:0000256" key="6">
    <source>
        <dbReference type="ARBA" id="ARBA00023251"/>
    </source>
</evidence>
<dbReference type="PROSITE" id="PS50893">
    <property type="entry name" value="ABC_TRANSPORTER_2"/>
    <property type="match status" value="1"/>
</dbReference>
<dbReference type="EMBL" id="RBKT01000001">
    <property type="protein sequence ID" value="RKR91083.1"/>
    <property type="molecule type" value="Genomic_DNA"/>
</dbReference>
<dbReference type="SUPFAM" id="SSF52540">
    <property type="entry name" value="P-loop containing nucleoside triphosphate hydrolases"/>
    <property type="match status" value="1"/>
</dbReference>
<comment type="caution">
    <text evidence="8">The sequence shown here is derived from an EMBL/GenBank/DDBJ whole genome shotgun (WGS) entry which is preliminary data.</text>
</comment>
<dbReference type="PANTHER" id="PTHR42711:SF5">
    <property type="entry name" value="ABC TRANSPORTER ATP-BINDING PROTEIN NATA"/>
    <property type="match status" value="1"/>
</dbReference>
<comment type="subcellular location">
    <subcellularLocation>
        <location evidence="1">Cell membrane</location>
        <topology evidence="1">Peripheral membrane protein</topology>
    </subcellularLocation>
</comment>
<feature type="domain" description="ABC transporter" evidence="7">
    <location>
        <begin position="5"/>
        <end position="246"/>
    </location>
</feature>
<keyword evidence="9" id="KW-1185">Reference proteome</keyword>
<evidence type="ECO:0000256" key="4">
    <source>
        <dbReference type="ARBA" id="ARBA00022741"/>
    </source>
</evidence>
<dbReference type="AlphaFoldDB" id="A0A495JQ42"/>
<evidence type="ECO:0000259" key="7">
    <source>
        <dbReference type="PROSITE" id="PS50893"/>
    </source>
</evidence>
<dbReference type="Proteomes" id="UP000277671">
    <property type="component" value="Unassembled WGS sequence"/>
</dbReference>
<dbReference type="GO" id="GO:0005524">
    <property type="term" value="F:ATP binding"/>
    <property type="evidence" value="ECO:0007669"/>
    <property type="project" value="UniProtKB-KW"/>
</dbReference>
<proteinExistence type="inferred from homology"/>
<dbReference type="OrthoDB" id="9804819at2"/>